<protein>
    <recommendedName>
        <fullName evidence="4">Tetratricopeptide repeat protein</fullName>
    </recommendedName>
</protein>
<organism evidence="3">
    <name type="scientific">Schlesneria paludicola</name>
    <dbReference type="NCBI Taxonomy" id="360056"/>
    <lineage>
        <taxon>Bacteria</taxon>
        <taxon>Pseudomonadati</taxon>
        <taxon>Planctomycetota</taxon>
        <taxon>Planctomycetia</taxon>
        <taxon>Planctomycetales</taxon>
        <taxon>Planctomycetaceae</taxon>
        <taxon>Schlesneria</taxon>
    </lineage>
</organism>
<keyword evidence="2" id="KW-0472">Membrane</keyword>
<evidence type="ECO:0000256" key="1">
    <source>
        <dbReference type="SAM" id="MobiDB-lite"/>
    </source>
</evidence>
<feature type="compositionally biased region" description="Low complexity" evidence="1">
    <location>
        <begin position="1111"/>
        <end position="1156"/>
    </location>
</feature>
<keyword evidence="2" id="KW-1133">Transmembrane helix</keyword>
<dbReference type="EMBL" id="DSVQ01000012">
    <property type="protein sequence ID" value="HGT38848.1"/>
    <property type="molecule type" value="Genomic_DNA"/>
</dbReference>
<dbReference type="SUPFAM" id="SSF48452">
    <property type="entry name" value="TPR-like"/>
    <property type="match status" value="1"/>
</dbReference>
<gene>
    <name evidence="3" type="ORF">ENS64_06230</name>
</gene>
<proteinExistence type="predicted"/>
<name>A0A7C4QQD8_9PLAN</name>
<reference evidence="3" key="1">
    <citation type="journal article" date="2020" name="mSystems">
        <title>Genome- and Community-Level Interaction Insights into Carbon Utilization and Element Cycling Functions of Hydrothermarchaeota in Hydrothermal Sediment.</title>
        <authorList>
            <person name="Zhou Z."/>
            <person name="Liu Y."/>
            <person name="Xu W."/>
            <person name="Pan J."/>
            <person name="Luo Z.H."/>
            <person name="Li M."/>
        </authorList>
    </citation>
    <scope>NUCLEOTIDE SEQUENCE [LARGE SCALE GENOMIC DNA]</scope>
    <source>
        <strain evidence="3">SpSt-508</strain>
    </source>
</reference>
<feature type="region of interest" description="Disordered" evidence="1">
    <location>
        <begin position="1027"/>
        <end position="1053"/>
    </location>
</feature>
<feature type="compositionally biased region" description="Pro residues" evidence="1">
    <location>
        <begin position="1157"/>
        <end position="1178"/>
    </location>
</feature>
<dbReference type="AlphaFoldDB" id="A0A7C4QQD8"/>
<dbReference type="InterPro" id="IPR019734">
    <property type="entry name" value="TPR_rpt"/>
</dbReference>
<evidence type="ECO:0000256" key="2">
    <source>
        <dbReference type="SAM" id="Phobius"/>
    </source>
</evidence>
<accession>A0A7C4QQD8</accession>
<dbReference type="InterPro" id="IPR011990">
    <property type="entry name" value="TPR-like_helical_dom_sf"/>
</dbReference>
<sequence>MRSRSLWIGLLSLLLCGLPAAAEERYFEFLRGLRERQYFDMALYYLDQMAARGQLPDEVRQVLPYERAITLLESSRASRSPEKQAEQLNQALAFLEQFVKDSPNHPKVAEANSERAEILIGKARVEILQSRSPANQGAKAEFQKRARDYVLKAREVYETAAKQHEAVLKQLGTFIDRQQFPEKWAQREKAQFDMISAQINLAQCIYEEAQTHDEGSDDHKRLLNQAAAAFEELHQRHRSVVGGLYAQLYQGKCFEELGDLQKAMGIYNQLLSHPGDDPAMRRLQNLALHYKLICLNSKQRNDHQLVVDLGEEWLKTHKTEARTSVGLGIRWEVARAYEALGDRREASKEEAQRAWRAARGEAEQVNRFPSEFRELSLAMIQRLDTKLGGKERQPTTFDAAFGLGKQMISAIKEAKDALDAARQQRKPADEIRRLQQDLDAQLADAAKMFDLALRLANRADDAKSVNTARYMFAYVNFLQRKNYEAAILGEYVARTADKDDTTTGLDAAYLSMAAYVQAYNDAKGSTADKQADINYIVKACNLLTAKWPDSDKANDARMTLGRIYSQLKRPVDAAEWFGKVPDSDARFAEAQLAAGQAYWTAYLSAARADQAERPTPDQLNEFRTRAAQLLRNGVQRMSGSVPKEGAIPAELIAGKMSLAQIAINQGQDAEAVKLLLDDPQSVVKAVTVANEAERPEKGIQSRQFATETYKLLLRAYIGSGRLNEARETMKTLEKVAGGDAGGDVTDLYVGLGKLLREELNRMRDAGDTDRFNRLMSSFETFLNDLAERKEGQSFGSLSWVGETYFALGEASENDPSRSRSYFDKAAAAFQEILALGETRPDFVQPEQVLAVKTRLARCLRFKHDFEASERLLVEVLKQKPNDLRAQVEAASLYQAWGASGTTENAALLLKSIAGDASKNIWGWGQLGLRLQHAVEKGQSEHLPMFVEARLSGTEARRQYALAQTSTQKKLEELGKCEIELVVTVSVIKGLSDEHLAALNKLYHAVLTDAGKPIADLKPTQDVAPVAVASGKAKRAQEGKKKAAAPPPPPKTGNPLLTYSVLGAGLVLGLAGMAWYFYRAAHRKPVPALAAARAASVSFAGVSGVDALPATGPPGKAAAAPGTKPRPASAPKPAAASTAGSTAASSGGTKPPASAAAPSPPSAAPPKPKPKPNNPPTGK</sequence>
<evidence type="ECO:0008006" key="4">
    <source>
        <dbReference type="Google" id="ProtNLM"/>
    </source>
</evidence>
<feature type="transmembrane region" description="Helical" evidence="2">
    <location>
        <begin position="1055"/>
        <end position="1077"/>
    </location>
</feature>
<feature type="region of interest" description="Disordered" evidence="1">
    <location>
        <begin position="1111"/>
        <end position="1178"/>
    </location>
</feature>
<evidence type="ECO:0000313" key="3">
    <source>
        <dbReference type="EMBL" id="HGT38848.1"/>
    </source>
</evidence>
<dbReference type="Gene3D" id="1.25.40.10">
    <property type="entry name" value="Tetratricopeptide repeat domain"/>
    <property type="match status" value="3"/>
</dbReference>
<keyword evidence="2" id="KW-0812">Transmembrane</keyword>
<dbReference type="Pfam" id="PF13174">
    <property type="entry name" value="TPR_6"/>
    <property type="match status" value="1"/>
</dbReference>
<comment type="caution">
    <text evidence="3">The sequence shown here is derived from an EMBL/GenBank/DDBJ whole genome shotgun (WGS) entry which is preliminary data.</text>
</comment>